<sequence length="50" mass="5743">MELELAQRITILASQVLTWPKETSQDKNEILGGVCRVTGWYRDHAHTSRC</sequence>
<name>A0AAD1KRA7_9ACTN</name>
<reference evidence="1" key="1">
    <citation type="submission" date="2021-06" db="EMBL/GenBank/DDBJ databases">
        <title>Genome sequence of Cutibacterium modestum strain KB17-24694.</title>
        <authorList>
            <person name="Dekio I."/>
            <person name="Asahina A."/>
            <person name="Nishida M."/>
        </authorList>
    </citation>
    <scope>NUCLEOTIDE SEQUENCE</scope>
    <source>
        <strain evidence="1">KB17-24694</strain>
    </source>
</reference>
<dbReference type="AlphaFoldDB" id="A0AAD1KRA7"/>
<protein>
    <submittedName>
        <fullName evidence="1">Uncharacterized protein</fullName>
    </submittedName>
</protein>
<organism evidence="1 2">
    <name type="scientific">Cutibacterium modestum</name>
    <dbReference type="NCBI Taxonomy" id="2559073"/>
    <lineage>
        <taxon>Bacteria</taxon>
        <taxon>Bacillati</taxon>
        <taxon>Actinomycetota</taxon>
        <taxon>Actinomycetes</taxon>
        <taxon>Propionibacteriales</taxon>
        <taxon>Propionibacteriaceae</taxon>
        <taxon>Cutibacterium</taxon>
    </lineage>
</organism>
<dbReference type="EMBL" id="AP024747">
    <property type="protein sequence ID" value="BCY26162.1"/>
    <property type="molecule type" value="Genomic_DNA"/>
</dbReference>
<evidence type="ECO:0000313" key="1">
    <source>
        <dbReference type="EMBL" id="BCY26162.1"/>
    </source>
</evidence>
<proteinExistence type="predicted"/>
<dbReference type="Proteomes" id="UP000825072">
    <property type="component" value="Chromosome 1"/>
</dbReference>
<accession>A0AAD1KRA7</accession>
<evidence type="ECO:0000313" key="2">
    <source>
        <dbReference type="Proteomes" id="UP000825072"/>
    </source>
</evidence>
<gene>
    <name evidence="1" type="ORF">KB1_21520</name>
</gene>